<dbReference type="PROSITE" id="PS50044">
    <property type="entry name" value="SIGMA54_3"/>
    <property type="match status" value="1"/>
</dbReference>
<keyword evidence="12" id="KW-1185">Reference proteome</keyword>
<dbReference type="PANTHER" id="PTHR32248:SF4">
    <property type="entry name" value="RNA POLYMERASE SIGMA-54 FACTOR"/>
    <property type="match status" value="1"/>
</dbReference>
<proteinExistence type="inferred from homology"/>
<dbReference type="NCBIfam" id="TIGR02395">
    <property type="entry name" value="rpoN_sigma"/>
    <property type="match status" value="1"/>
</dbReference>
<dbReference type="InterPro" id="IPR000394">
    <property type="entry name" value="RNA_pol_sigma_54"/>
</dbReference>
<dbReference type="Gene3D" id="1.10.10.1330">
    <property type="entry name" value="RNA polymerase sigma-54 factor, core-binding domain"/>
    <property type="match status" value="1"/>
</dbReference>
<dbReference type="OrthoDB" id="9814402at2"/>
<dbReference type="InterPro" id="IPR007046">
    <property type="entry name" value="RNA_pol_sigma_54_core-bd"/>
</dbReference>
<evidence type="ECO:0000313" key="12">
    <source>
        <dbReference type="Proteomes" id="UP000318667"/>
    </source>
</evidence>
<dbReference type="GO" id="GO:0000428">
    <property type="term" value="C:DNA-directed RNA polymerase complex"/>
    <property type="evidence" value="ECO:0007669"/>
    <property type="project" value="UniProtKB-KW"/>
</dbReference>
<keyword evidence="6" id="KW-0731">Sigma factor</keyword>
<keyword evidence="8" id="KW-0804">Transcription</keyword>
<dbReference type="PIRSF" id="PIRSF000774">
    <property type="entry name" value="RpoN"/>
    <property type="match status" value="1"/>
</dbReference>
<evidence type="ECO:0000256" key="5">
    <source>
        <dbReference type="ARBA" id="ARBA00023015"/>
    </source>
</evidence>
<dbReference type="Pfam" id="PF00309">
    <property type="entry name" value="Sigma54_AID"/>
    <property type="match status" value="1"/>
</dbReference>
<evidence type="ECO:0000313" key="11">
    <source>
        <dbReference type="EMBL" id="TWH89878.1"/>
    </source>
</evidence>
<gene>
    <name evidence="11" type="ORF">IQ19_01131</name>
</gene>
<dbReference type="GO" id="GO:0001216">
    <property type="term" value="F:DNA-binding transcription activator activity"/>
    <property type="evidence" value="ECO:0007669"/>
    <property type="project" value="InterPro"/>
</dbReference>
<keyword evidence="5" id="KW-0805">Transcription regulation</keyword>
<organism evidence="11 12">
    <name type="scientific">Cytobacillus oceanisediminis</name>
    <dbReference type="NCBI Taxonomy" id="665099"/>
    <lineage>
        <taxon>Bacteria</taxon>
        <taxon>Bacillati</taxon>
        <taxon>Bacillota</taxon>
        <taxon>Bacilli</taxon>
        <taxon>Bacillales</taxon>
        <taxon>Bacillaceae</taxon>
        <taxon>Cytobacillus</taxon>
    </lineage>
</organism>
<evidence type="ECO:0000256" key="3">
    <source>
        <dbReference type="ARBA" id="ARBA00022679"/>
    </source>
</evidence>
<keyword evidence="3" id="KW-0808">Transferase</keyword>
<dbReference type="PRINTS" id="PR00045">
    <property type="entry name" value="SIGMA54FCT"/>
</dbReference>
<evidence type="ECO:0000256" key="1">
    <source>
        <dbReference type="ARBA" id="ARBA00008798"/>
    </source>
</evidence>
<dbReference type="Proteomes" id="UP000318667">
    <property type="component" value="Unassembled WGS sequence"/>
</dbReference>
<comment type="similarity">
    <text evidence="1">Belongs to the sigma-54 factor family.</text>
</comment>
<evidence type="ECO:0000259" key="10">
    <source>
        <dbReference type="Pfam" id="PF04963"/>
    </source>
</evidence>
<evidence type="ECO:0000256" key="6">
    <source>
        <dbReference type="ARBA" id="ARBA00023082"/>
    </source>
</evidence>
<dbReference type="Pfam" id="PF04552">
    <property type="entry name" value="Sigma54_DBD"/>
    <property type="match status" value="1"/>
</dbReference>
<dbReference type="GO" id="GO:0006352">
    <property type="term" value="P:DNA-templated transcription initiation"/>
    <property type="evidence" value="ECO:0007669"/>
    <property type="project" value="InterPro"/>
</dbReference>
<evidence type="ECO:0000256" key="2">
    <source>
        <dbReference type="ARBA" id="ARBA00022478"/>
    </source>
</evidence>
<dbReference type="PROSITE" id="PS00718">
    <property type="entry name" value="SIGMA54_2"/>
    <property type="match status" value="1"/>
</dbReference>
<evidence type="ECO:0000256" key="4">
    <source>
        <dbReference type="ARBA" id="ARBA00022695"/>
    </source>
</evidence>
<dbReference type="GO" id="GO:0003677">
    <property type="term" value="F:DNA binding"/>
    <property type="evidence" value="ECO:0007669"/>
    <property type="project" value="UniProtKB-KW"/>
</dbReference>
<dbReference type="InterPro" id="IPR007634">
    <property type="entry name" value="RNA_pol_sigma_54_DNA-bd"/>
</dbReference>
<feature type="domain" description="RNA polymerase sigma factor 54 DNA-binding" evidence="9">
    <location>
        <begin position="282"/>
        <end position="441"/>
    </location>
</feature>
<dbReference type="AlphaFoldDB" id="A0A562K384"/>
<dbReference type="Gene3D" id="1.10.10.60">
    <property type="entry name" value="Homeodomain-like"/>
    <property type="match status" value="1"/>
</dbReference>
<evidence type="ECO:0000256" key="7">
    <source>
        <dbReference type="ARBA" id="ARBA00023125"/>
    </source>
</evidence>
<accession>A0A562K384</accession>
<evidence type="ECO:0000259" key="9">
    <source>
        <dbReference type="Pfam" id="PF04552"/>
    </source>
</evidence>
<sequence length="443" mass="51265">MNLKAGLWQQQTMKLAMTQELTQAIALLQYSTQELSSFLENKALENPLLKVESGHVQSMDPRYDRVKPTRKKVEKDKINWIEQIGCGKTMLLDEHLKSQLHFKLTAAEKKVIERLIESLDENGYFRAELNAVASSFRISAEEAERMLEMVQELDPAGVGARNLQECLSLQLKRMPERNELAEAIMDEYFTLFAEKKWKEIAKQLGVELKEIQEVFDLVQTMNPRPASSFQNEKSAYITPDVIIKWDGESFSVSVFDEALPKISFNNDYYKRFSAAGDRNVSRFLQEKQQDYHWIVRSIEQRKETLTNVTLKIVEKQQDFFIKGPAYLKPMTMKEISDELDIHESTVSRAVREKYAQTAYGTYELRSFFSSTIKTTSDENTSSQQVKTIISKMIEGENKQKPLSDQELVKLLKEKEGMVVSRRTIAKYRDQLGIPSSSKRKRYD</sequence>
<keyword evidence="4" id="KW-0548">Nucleotidyltransferase</keyword>
<name>A0A562K384_9BACI</name>
<dbReference type="GeneID" id="65402382"/>
<dbReference type="RefSeq" id="WP_144540798.1">
    <property type="nucleotide sequence ID" value="NZ_CBCSDC010000004.1"/>
</dbReference>
<keyword evidence="2" id="KW-0240">DNA-directed RNA polymerase</keyword>
<comment type="caution">
    <text evidence="11">The sequence shown here is derived from an EMBL/GenBank/DDBJ whole genome shotgun (WGS) entry which is preliminary data.</text>
</comment>
<dbReference type="PANTHER" id="PTHR32248">
    <property type="entry name" value="RNA POLYMERASE SIGMA-54 FACTOR"/>
    <property type="match status" value="1"/>
</dbReference>
<keyword evidence="7" id="KW-0238">DNA-binding</keyword>
<dbReference type="EMBL" id="VLKI01000002">
    <property type="protein sequence ID" value="TWH89878.1"/>
    <property type="molecule type" value="Genomic_DNA"/>
</dbReference>
<evidence type="ECO:0000256" key="8">
    <source>
        <dbReference type="ARBA" id="ARBA00023163"/>
    </source>
</evidence>
<dbReference type="GO" id="GO:0016987">
    <property type="term" value="F:sigma factor activity"/>
    <property type="evidence" value="ECO:0007669"/>
    <property type="project" value="UniProtKB-KW"/>
</dbReference>
<protein>
    <submittedName>
        <fullName evidence="11">RNA polymerase RpoN-/SigL-like sigma 54 subunit</fullName>
    </submittedName>
</protein>
<dbReference type="InterPro" id="IPR038709">
    <property type="entry name" value="RpoN_core-bd_sf"/>
</dbReference>
<dbReference type="GO" id="GO:0016779">
    <property type="term" value="F:nucleotidyltransferase activity"/>
    <property type="evidence" value="ECO:0007669"/>
    <property type="project" value="UniProtKB-KW"/>
</dbReference>
<reference evidence="11 12" key="1">
    <citation type="journal article" date="2015" name="Stand. Genomic Sci.">
        <title>Genomic Encyclopedia of Bacterial and Archaeal Type Strains, Phase III: the genomes of soil and plant-associated and newly described type strains.</title>
        <authorList>
            <person name="Whitman W.B."/>
            <person name="Woyke T."/>
            <person name="Klenk H.P."/>
            <person name="Zhou Y."/>
            <person name="Lilburn T.G."/>
            <person name="Beck B.J."/>
            <person name="De Vos P."/>
            <person name="Vandamme P."/>
            <person name="Eisen J.A."/>
            <person name="Garrity G."/>
            <person name="Hugenholtz P."/>
            <person name="Kyrpides N.C."/>
        </authorList>
    </citation>
    <scope>NUCLEOTIDE SEQUENCE [LARGE SCALE GENOMIC DNA]</scope>
    <source>
        <strain evidence="11 12">CGMCC 1.10115</strain>
    </source>
</reference>
<feature type="domain" description="RNA polymerase sigma factor 54 core-binding" evidence="10">
    <location>
        <begin position="91"/>
        <end position="268"/>
    </location>
</feature>
<dbReference type="Pfam" id="PF04963">
    <property type="entry name" value="Sigma54_CBD"/>
    <property type="match status" value="1"/>
</dbReference>